<evidence type="ECO:0000313" key="2">
    <source>
        <dbReference type="Proteomes" id="UP000638648"/>
    </source>
</evidence>
<organism evidence="1 2">
    <name type="scientific">Actinopolymorpha pittospori</name>
    <dbReference type="NCBI Taxonomy" id="648752"/>
    <lineage>
        <taxon>Bacteria</taxon>
        <taxon>Bacillati</taxon>
        <taxon>Actinomycetota</taxon>
        <taxon>Actinomycetes</taxon>
        <taxon>Propionibacteriales</taxon>
        <taxon>Actinopolymorphaceae</taxon>
        <taxon>Actinopolymorpha</taxon>
    </lineage>
</organism>
<dbReference type="AlphaFoldDB" id="A0A927MVK4"/>
<accession>A0A927MVK4</accession>
<reference evidence="1" key="1">
    <citation type="submission" date="2020-10" db="EMBL/GenBank/DDBJ databases">
        <title>Sequencing the genomes of 1000 actinobacteria strains.</title>
        <authorList>
            <person name="Klenk H.-P."/>
        </authorList>
    </citation>
    <scope>NUCLEOTIDE SEQUENCE</scope>
    <source>
        <strain evidence="1">DSM 45354</strain>
    </source>
</reference>
<protein>
    <submittedName>
        <fullName evidence="1">Uncharacterized protein</fullName>
    </submittedName>
</protein>
<dbReference type="Proteomes" id="UP000638648">
    <property type="component" value="Unassembled WGS sequence"/>
</dbReference>
<comment type="caution">
    <text evidence="1">The sequence shown here is derived from an EMBL/GenBank/DDBJ whole genome shotgun (WGS) entry which is preliminary data.</text>
</comment>
<keyword evidence="2" id="KW-1185">Reference proteome</keyword>
<sequence>MVISKHQAELALDPIELRIRQSRRDLATVQLSQKLRGRHARRSPSSLITLGP</sequence>
<dbReference type="EMBL" id="JADBEM010000001">
    <property type="protein sequence ID" value="MBE1605608.1"/>
    <property type="molecule type" value="Genomic_DNA"/>
</dbReference>
<proteinExistence type="predicted"/>
<name>A0A927MVK4_9ACTN</name>
<gene>
    <name evidence="1" type="ORF">HEB94_002456</name>
</gene>
<evidence type="ECO:0000313" key="1">
    <source>
        <dbReference type="EMBL" id="MBE1605608.1"/>
    </source>
</evidence>
<dbReference type="RefSeq" id="WP_202896284.1">
    <property type="nucleotide sequence ID" value="NZ_BAABJL010000078.1"/>
</dbReference>